<dbReference type="PANTHER" id="PTHR30435">
    <property type="entry name" value="FLAGELLAR PROTEIN"/>
    <property type="match status" value="1"/>
</dbReference>
<keyword evidence="6" id="KW-0282">Flagellum</keyword>
<dbReference type="RefSeq" id="WP_034537439.1">
    <property type="nucleotide sequence ID" value="NZ_JAMAYM010000001.1"/>
</dbReference>
<proteinExistence type="inferred from homology"/>
<comment type="similarity">
    <text evidence="1 2">Belongs to the flagella basal body rod proteins family.</text>
</comment>
<protein>
    <submittedName>
        <fullName evidence="6">Flagellar hook-basal body complex protein</fullName>
    </submittedName>
</protein>
<dbReference type="InterPro" id="IPR010930">
    <property type="entry name" value="Flg_bb/hook_C_dom"/>
</dbReference>
<feature type="domain" description="Flagellar basal body rod protein N-terminal" evidence="3">
    <location>
        <begin position="15"/>
        <end position="35"/>
    </location>
</feature>
<dbReference type="Pfam" id="PF22692">
    <property type="entry name" value="LlgE_F_G_D1"/>
    <property type="match status" value="1"/>
</dbReference>
<dbReference type="SUPFAM" id="SSF117143">
    <property type="entry name" value="Flagellar hook protein flgE"/>
    <property type="match status" value="1"/>
</dbReference>
<name>A0ABR7TAD8_9LACT</name>
<evidence type="ECO:0000256" key="1">
    <source>
        <dbReference type="ARBA" id="ARBA00009677"/>
    </source>
</evidence>
<dbReference type="NCBIfam" id="TIGR03506">
    <property type="entry name" value="FlgEFG_subfam"/>
    <property type="match status" value="1"/>
</dbReference>
<gene>
    <name evidence="6" type="ORF">GLO26_01325</name>
</gene>
<evidence type="ECO:0000313" key="6">
    <source>
        <dbReference type="EMBL" id="MBC9824470.1"/>
    </source>
</evidence>
<evidence type="ECO:0000256" key="2">
    <source>
        <dbReference type="RuleBase" id="RU362116"/>
    </source>
</evidence>
<comment type="subcellular location">
    <subcellularLocation>
        <location evidence="2">Bacterial flagellum basal body</location>
    </subcellularLocation>
</comment>
<keyword evidence="2" id="KW-0975">Bacterial flagellum</keyword>
<comment type="caution">
    <text evidence="6">The sequence shown here is derived from an EMBL/GenBank/DDBJ whole genome shotgun (WGS) entry which is preliminary data.</text>
</comment>
<feature type="domain" description="Flagellar hook protein FlgE/F/G-like D1" evidence="5">
    <location>
        <begin position="95"/>
        <end position="162"/>
    </location>
</feature>
<feature type="domain" description="Flagellar basal-body/hook protein C-terminal" evidence="4">
    <location>
        <begin position="203"/>
        <end position="247"/>
    </location>
</feature>
<accession>A0ABR7TAD8</accession>
<dbReference type="Pfam" id="PF00460">
    <property type="entry name" value="Flg_bb_rod"/>
    <property type="match status" value="1"/>
</dbReference>
<evidence type="ECO:0000259" key="4">
    <source>
        <dbReference type="Pfam" id="PF06429"/>
    </source>
</evidence>
<evidence type="ECO:0000259" key="5">
    <source>
        <dbReference type="Pfam" id="PF22692"/>
    </source>
</evidence>
<dbReference type="InterPro" id="IPR020013">
    <property type="entry name" value="Flagellar_FlgE/F/G"/>
</dbReference>
<sequence length="252" mass="26996">MIRSLTTLNNNFNILQKRQENISANVANINTSGYKSQEIIQSTRASEVMSNHLDGPLLNQQQDIGGFVFSNQIDEIVQNFSQGGLKATASATDVAIQGDGFFTVESPDGGNYYTRNGNFTVNDAGQLVTQEGYRVLGTTGNGQSAPIQVNSSDFSIDNRGNLAGTGMSLMITEFNDTAGLTRVGDTLFTGQGGTVQTGGTVVQQNYLETSNVTTVDEITNLMQVSREFEANQKALSAADETLRKAVNEVGKV</sequence>
<evidence type="ECO:0000259" key="3">
    <source>
        <dbReference type="Pfam" id="PF00460"/>
    </source>
</evidence>
<keyword evidence="6" id="KW-0969">Cilium</keyword>
<keyword evidence="6" id="KW-0966">Cell projection</keyword>
<dbReference type="Pfam" id="PF06429">
    <property type="entry name" value="Flg_bbr_C"/>
    <property type="match status" value="1"/>
</dbReference>
<dbReference type="InterPro" id="IPR037925">
    <property type="entry name" value="FlgE/F/G-like"/>
</dbReference>
<organism evidence="6 7">
    <name type="scientific">Carnobacterium inhibens</name>
    <dbReference type="NCBI Taxonomy" id="147709"/>
    <lineage>
        <taxon>Bacteria</taxon>
        <taxon>Bacillati</taxon>
        <taxon>Bacillota</taxon>
        <taxon>Bacilli</taxon>
        <taxon>Lactobacillales</taxon>
        <taxon>Carnobacteriaceae</taxon>
        <taxon>Carnobacterium</taxon>
    </lineage>
</organism>
<dbReference type="Proteomes" id="UP000638836">
    <property type="component" value="Unassembled WGS sequence"/>
</dbReference>
<dbReference type="InterPro" id="IPR053967">
    <property type="entry name" value="LlgE_F_G-like_D1"/>
</dbReference>
<evidence type="ECO:0000313" key="7">
    <source>
        <dbReference type="Proteomes" id="UP000638836"/>
    </source>
</evidence>
<dbReference type="InterPro" id="IPR001444">
    <property type="entry name" value="Flag_bb_rod_N"/>
</dbReference>
<dbReference type="PANTHER" id="PTHR30435:SF19">
    <property type="entry name" value="FLAGELLAR BASAL-BODY ROD PROTEIN FLGG"/>
    <property type="match status" value="1"/>
</dbReference>
<dbReference type="EMBL" id="WNJQ01000001">
    <property type="protein sequence ID" value="MBC9824470.1"/>
    <property type="molecule type" value="Genomic_DNA"/>
</dbReference>
<keyword evidence="7" id="KW-1185">Reference proteome</keyword>
<reference evidence="6 7" key="1">
    <citation type="journal article" date="2020" name="Microorganisms">
        <title>New Insight into Antimicrobial Compounds from Food and Marine-Sourced Carnobacterium Species through Phenotype and Genome Analyses.</title>
        <authorList>
            <person name="Begrem S."/>
            <person name="Ivaniuk F."/>
            <person name="Gigout-Chevalier F."/>
            <person name="Kolypczuk L."/>
            <person name="Bonnetot S."/>
            <person name="Leroi F."/>
            <person name="Grovel O."/>
            <person name="Delbarre-Ladrat C."/>
            <person name="Passerini D."/>
        </authorList>
    </citation>
    <scope>NUCLEOTIDE SEQUENCE [LARGE SCALE GENOMIC DNA]</scope>
    <source>
        <strain evidence="6 7">MIP2551</strain>
    </source>
</reference>